<feature type="chain" id="PRO_5046531603" description="Phosphate-selective porin O and P" evidence="1">
    <location>
        <begin position="25"/>
        <end position="463"/>
    </location>
</feature>
<accession>A0ABM8FPS5</accession>
<dbReference type="RefSeq" id="WP_286336747.1">
    <property type="nucleotide sequence ID" value="NZ_AP027370.1"/>
</dbReference>
<dbReference type="EMBL" id="AP027370">
    <property type="protein sequence ID" value="BDY13803.1"/>
    <property type="molecule type" value="Genomic_DNA"/>
</dbReference>
<keyword evidence="3" id="KW-1185">Reference proteome</keyword>
<evidence type="ECO:0000313" key="3">
    <source>
        <dbReference type="Proteomes" id="UP001321445"/>
    </source>
</evidence>
<feature type="signal peptide" evidence="1">
    <location>
        <begin position="1"/>
        <end position="24"/>
    </location>
</feature>
<dbReference type="Proteomes" id="UP001321445">
    <property type="component" value="Chromosome"/>
</dbReference>
<protein>
    <recommendedName>
        <fullName evidence="4">Phosphate-selective porin O and P</fullName>
    </recommendedName>
</protein>
<evidence type="ECO:0000313" key="2">
    <source>
        <dbReference type="EMBL" id="BDY13803.1"/>
    </source>
</evidence>
<organism evidence="2 3">
    <name type="scientific">Hydrogenimonas cancrithermarum</name>
    <dbReference type="NCBI Taxonomy" id="2993563"/>
    <lineage>
        <taxon>Bacteria</taxon>
        <taxon>Pseudomonadati</taxon>
        <taxon>Campylobacterota</taxon>
        <taxon>Epsilonproteobacteria</taxon>
        <taxon>Campylobacterales</taxon>
        <taxon>Hydrogenimonadaceae</taxon>
        <taxon>Hydrogenimonas</taxon>
    </lineage>
</organism>
<evidence type="ECO:0008006" key="4">
    <source>
        <dbReference type="Google" id="ProtNLM"/>
    </source>
</evidence>
<sequence>MMKKAILSLAAIAALGSGANAAKAITLYQDTETGVIYSKPGANRVELGDFVSAKEQIIEKRSTLSKSTKKELKIKKVLPKVVDRKSPDFLLGKQTGPNMKIRAFDNPDMWVKLGVRLQGTFENRQTDYNDVTEADTDLWDAYLRRVRFEIGVGFSKNVSFTMDVRNDKANYADKGEQEFNVGDAYLKIKKPFDTSLVNFKLYRGKIDVSRTETVKSAYVLHYDRPHVADEAAQYITHNRRGTNAQMYGDWNKKVHYQLAFGDGVYSGKLKDASGNSFSGDLSQKSFFYGGKIVLSPFDGWEEKKRTETYFAEGKHFEIGAAYWKSPNISYDDGTVAQTIDHELFNLEMSAHYLGAFVQAEYFKFDGVVKEWGQSDIGESNGWYVKGEYLFKDLYYIAPFARYESWDKWEDASGYDLTSKIIGVNWYLRGNSTKVGLSYQKDEYDVNIGDKTEERLKLTTQWFF</sequence>
<name>A0ABM8FPS5_9BACT</name>
<evidence type="ECO:0000256" key="1">
    <source>
        <dbReference type="SAM" id="SignalP"/>
    </source>
</evidence>
<gene>
    <name evidence="2" type="ORF">HCR_21150</name>
</gene>
<keyword evidence="1" id="KW-0732">Signal</keyword>
<reference evidence="2 3" key="1">
    <citation type="submission" date="2023-03" db="EMBL/GenBank/DDBJ databases">
        <title>Description of Hydrogenimonas sp. ISO32.</title>
        <authorList>
            <person name="Mino S."/>
            <person name="Fukazawa S."/>
            <person name="Sawabe T."/>
        </authorList>
    </citation>
    <scope>NUCLEOTIDE SEQUENCE [LARGE SCALE GENOMIC DNA]</scope>
    <source>
        <strain evidence="2 3">ISO32</strain>
    </source>
</reference>
<proteinExistence type="predicted"/>